<keyword evidence="3" id="KW-1185">Reference proteome</keyword>
<dbReference type="Proteomes" id="UP000322234">
    <property type="component" value="Unassembled WGS sequence"/>
</dbReference>
<reference evidence="2" key="1">
    <citation type="submission" date="2019-10" db="EMBL/GenBank/DDBJ databases">
        <title>The sequence and de novo assembly of the wild yak genome.</title>
        <authorList>
            <person name="Liu Y."/>
        </authorList>
    </citation>
    <scope>NUCLEOTIDE SEQUENCE [LARGE SCALE GENOMIC DNA]</scope>
    <source>
        <strain evidence="2">WY2019</strain>
    </source>
</reference>
<dbReference type="AlphaFoldDB" id="A0A6B0R1S8"/>
<gene>
    <name evidence="2" type="ORF">E5288_WYG012063</name>
</gene>
<evidence type="ECO:0000256" key="1">
    <source>
        <dbReference type="SAM" id="MobiDB-lite"/>
    </source>
</evidence>
<comment type="caution">
    <text evidence="2">The sequence shown here is derived from an EMBL/GenBank/DDBJ whole genome shotgun (WGS) entry which is preliminary data.</text>
</comment>
<evidence type="ECO:0000313" key="3">
    <source>
        <dbReference type="Proteomes" id="UP000322234"/>
    </source>
</evidence>
<proteinExistence type="predicted"/>
<sequence>MLSVTSFQHSDSSGFVVLTQAVVRVMGGEKHKSPGIPHLLQSDQFSPSVPPAGPVQPGPVQRTVLGISGHKHSLCSLWLQLVQFRPTAVSTCVQEEVDHPLFTQIQAVSGYLSTNLNLVL</sequence>
<feature type="region of interest" description="Disordered" evidence="1">
    <location>
        <begin position="36"/>
        <end position="57"/>
    </location>
</feature>
<name>A0A6B0R1S8_9CETA</name>
<evidence type="ECO:0000313" key="2">
    <source>
        <dbReference type="EMBL" id="MXQ84108.1"/>
    </source>
</evidence>
<organism evidence="2 3">
    <name type="scientific">Bos mutus</name>
    <name type="common">wild yak</name>
    <dbReference type="NCBI Taxonomy" id="72004"/>
    <lineage>
        <taxon>Eukaryota</taxon>
        <taxon>Metazoa</taxon>
        <taxon>Chordata</taxon>
        <taxon>Craniata</taxon>
        <taxon>Vertebrata</taxon>
        <taxon>Euteleostomi</taxon>
        <taxon>Mammalia</taxon>
        <taxon>Eutheria</taxon>
        <taxon>Laurasiatheria</taxon>
        <taxon>Artiodactyla</taxon>
        <taxon>Ruminantia</taxon>
        <taxon>Pecora</taxon>
        <taxon>Bovidae</taxon>
        <taxon>Bovinae</taxon>
        <taxon>Bos</taxon>
    </lineage>
</organism>
<accession>A0A6B0R1S8</accession>
<protein>
    <submittedName>
        <fullName evidence="2">Uncharacterized protein</fullName>
    </submittedName>
</protein>
<feature type="compositionally biased region" description="Pro residues" evidence="1">
    <location>
        <begin position="48"/>
        <end position="57"/>
    </location>
</feature>
<dbReference type="EMBL" id="VBQZ03000019">
    <property type="protein sequence ID" value="MXQ84108.1"/>
    <property type="molecule type" value="Genomic_DNA"/>
</dbReference>